<dbReference type="Proteomes" id="UP000240429">
    <property type="component" value="Unassembled WGS sequence"/>
</dbReference>
<dbReference type="RefSeq" id="WP_107018417.1">
    <property type="nucleotide sequence ID" value="NZ_KZ679045.1"/>
</dbReference>
<feature type="region of interest" description="Disordered" evidence="1">
    <location>
        <begin position="1"/>
        <end position="59"/>
    </location>
</feature>
<name>A0A2P8Q556_9ACTN</name>
<protein>
    <submittedName>
        <fullName evidence="2">Uncharacterized protein</fullName>
    </submittedName>
</protein>
<evidence type="ECO:0000256" key="1">
    <source>
        <dbReference type="SAM" id="MobiDB-lite"/>
    </source>
</evidence>
<reference evidence="2 3" key="1">
    <citation type="submission" date="2018-03" db="EMBL/GenBank/DDBJ databases">
        <title>Streptomyces dioscori sp. nov., a novel endophytic actinobacterium isolated from bulbil of Dioscorea bulbifera L.</title>
        <authorList>
            <person name="Zhikuan W."/>
        </authorList>
    </citation>
    <scope>NUCLEOTIDE SEQUENCE [LARGE SCALE GENOMIC DNA]</scope>
    <source>
        <strain evidence="2 3">A217</strain>
    </source>
</reference>
<gene>
    <name evidence="2" type="ORF">C6Y14_21645</name>
</gene>
<keyword evidence="3" id="KW-1185">Reference proteome</keyword>
<dbReference type="EMBL" id="PYBJ01000014">
    <property type="protein sequence ID" value="PSM41375.1"/>
    <property type="molecule type" value="Genomic_DNA"/>
</dbReference>
<dbReference type="AlphaFoldDB" id="A0A2P8Q556"/>
<evidence type="ECO:0000313" key="3">
    <source>
        <dbReference type="Proteomes" id="UP000240429"/>
    </source>
</evidence>
<organism evidence="2 3">
    <name type="scientific">Streptomyces dioscori</name>
    <dbReference type="NCBI Taxonomy" id="2109333"/>
    <lineage>
        <taxon>Bacteria</taxon>
        <taxon>Bacillati</taxon>
        <taxon>Actinomycetota</taxon>
        <taxon>Actinomycetes</taxon>
        <taxon>Kitasatosporales</taxon>
        <taxon>Streptomycetaceae</taxon>
        <taxon>Streptomyces</taxon>
        <taxon>Streptomyces aurantiacus group</taxon>
    </lineage>
</organism>
<feature type="compositionally biased region" description="Polar residues" evidence="1">
    <location>
        <begin position="1"/>
        <end position="18"/>
    </location>
</feature>
<accession>A0A2P8Q556</accession>
<comment type="caution">
    <text evidence="2">The sequence shown here is derived from an EMBL/GenBank/DDBJ whole genome shotgun (WGS) entry which is preliminary data.</text>
</comment>
<sequence length="59" mass="6222">MSETNTMETTATDPRGTSAQADDDGGHQGRHRGPVSAQEDGAIPRGRHRRPAEQHGTGA</sequence>
<evidence type="ECO:0000313" key="2">
    <source>
        <dbReference type="EMBL" id="PSM41375.1"/>
    </source>
</evidence>
<proteinExistence type="predicted"/>